<dbReference type="EMBL" id="PKMF04000428">
    <property type="protein sequence ID" value="KAK7832258.1"/>
    <property type="molecule type" value="Genomic_DNA"/>
</dbReference>
<dbReference type="AlphaFoldDB" id="A0AAW0JZJ3"/>
<reference evidence="1" key="1">
    <citation type="submission" date="2017-12" db="EMBL/GenBank/DDBJ databases">
        <authorList>
            <person name="Barbosa P."/>
            <person name="Usie A."/>
            <person name="Ramos A.M."/>
        </authorList>
    </citation>
    <scope>NUCLEOTIDE SEQUENCE</scope>
    <source>
        <strain evidence="1">HL8</strain>
        <tissue evidence="1">Leaves</tissue>
    </source>
</reference>
<dbReference type="EMBL" id="PKMF04000054">
    <property type="protein sequence ID" value="KAK7854474.1"/>
    <property type="molecule type" value="Genomic_DNA"/>
</dbReference>
<dbReference type="Proteomes" id="UP000237347">
    <property type="component" value="Unassembled WGS sequence"/>
</dbReference>
<reference evidence="1 4" key="2">
    <citation type="journal article" date="2018" name="Sci. Data">
        <title>The draft genome sequence of cork oak.</title>
        <authorList>
            <person name="Ramos A.M."/>
            <person name="Usie A."/>
            <person name="Barbosa P."/>
            <person name="Barros P.M."/>
            <person name="Capote T."/>
            <person name="Chaves I."/>
            <person name="Simoes F."/>
            <person name="Abreu I."/>
            <person name="Carrasquinho I."/>
            <person name="Faro C."/>
            <person name="Guimaraes J.B."/>
            <person name="Mendonca D."/>
            <person name="Nobrega F."/>
            <person name="Rodrigues L."/>
            <person name="Saibo N.J.M."/>
            <person name="Varela M.C."/>
            <person name="Egas C."/>
            <person name="Matos J."/>
            <person name="Miguel C.M."/>
            <person name="Oliveira M.M."/>
            <person name="Ricardo C.P."/>
            <person name="Goncalves S."/>
        </authorList>
    </citation>
    <scope>NUCLEOTIDE SEQUENCE [LARGE SCALE GENOMIC DNA]</scope>
    <source>
        <strain evidence="4">cv. HL8</strain>
        <strain evidence="1">HL8</strain>
    </source>
</reference>
<evidence type="ECO:0000313" key="3">
    <source>
        <dbReference type="EMBL" id="KAK7854475.1"/>
    </source>
</evidence>
<reference evidence="1" key="3">
    <citation type="submission" date="2023-07" db="EMBL/GenBank/DDBJ databases">
        <title>An improved reference 1 genome and first organelle genomes of Quercus suber.</title>
        <authorList>
            <consortium name="Genosuber Consortium"/>
            <person name="Usie A."/>
            <person name="Serra O."/>
            <person name="Barros P."/>
        </authorList>
    </citation>
    <scope>NUCLEOTIDE SEQUENCE</scope>
    <source>
        <strain evidence="1">HL8</strain>
        <tissue evidence="1">Leaves</tissue>
    </source>
</reference>
<evidence type="ECO:0000313" key="1">
    <source>
        <dbReference type="EMBL" id="KAK7832258.1"/>
    </source>
</evidence>
<protein>
    <submittedName>
        <fullName evidence="1">Uncharacterized protein</fullName>
    </submittedName>
</protein>
<sequence length="78" mass="8899">MLMCLIIRLDSVRGVDLGVKGCRKSVIKKMIVLSKLVNMIVSSKQILGVVDEVFDFKIGEIVYRSMYLVEVSNRNFFL</sequence>
<comment type="caution">
    <text evidence="1">The sequence shown here is derived from an EMBL/GenBank/DDBJ whole genome shotgun (WGS) entry which is preliminary data.</text>
</comment>
<keyword evidence="4" id="KW-1185">Reference proteome</keyword>
<name>A0AAW0JZJ3_QUESU</name>
<gene>
    <name evidence="1" type="ORF">CFP56_026658</name>
    <name evidence="3" type="ORF">CFP56_031848</name>
    <name evidence="2" type="ORF">CFP56_031849</name>
</gene>
<evidence type="ECO:0000313" key="4">
    <source>
        <dbReference type="Proteomes" id="UP000237347"/>
    </source>
</evidence>
<evidence type="ECO:0000313" key="2">
    <source>
        <dbReference type="EMBL" id="KAK7854474.1"/>
    </source>
</evidence>
<proteinExistence type="predicted"/>
<accession>A0AAW0JZJ3</accession>
<dbReference type="EMBL" id="PKMF04000054">
    <property type="protein sequence ID" value="KAK7854475.1"/>
    <property type="molecule type" value="Genomic_DNA"/>
</dbReference>
<organism evidence="1 4">
    <name type="scientific">Quercus suber</name>
    <name type="common">Cork oak</name>
    <dbReference type="NCBI Taxonomy" id="58331"/>
    <lineage>
        <taxon>Eukaryota</taxon>
        <taxon>Viridiplantae</taxon>
        <taxon>Streptophyta</taxon>
        <taxon>Embryophyta</taxon>
        <taxon>Tracheophyta</taxon>
        <taxon>Spermatophyta</taxon>
        <taxon>Magnoliopsida</taxon>
        <taxon>eudicotyledons</taxon>
        <taxon>Gunneridae</taxon>
        <taxon>Pentapetalae</taxon>
        <taxon>rosids</taxon>
        <taxon>fabids</taxon>
        <taxon>Fagales</taxon>
        <taxon>Fagaceae</taxon>
        <taxon>Quercus</taxon>
    </lineage>
</organism>